<dbReference type="Pfam" id="PF00536">
    <property type="entry name" value="SAM_1"/>
    <property type="match status" value="2"/>
</dbReference>
<keyword evidence="2" id="KW-0597">Phosphoprotein</keyword>
<keyword evidence="3" id="KW-0677">Repeat</keyword>
<dbReference type="InterPro" id="IPR037619">
    <property type="entry name" value="LIPB1/2_SAM_3rd"/>
</dbReference>
<dbReference type="AlphaFoldDB" id="A0AAE0RXR6"/>
<dbReference type="Pfam" id="PF26022">
    <property type="entry name" value="CC_Liprin_beta"/>
    <property type="match status" value="1"/>
</dbReference>
<protein>
    <recommendedName>
        <fullName evidence="7">SAM domain-containing protein</fullName>
    </recommendedName>
</protein>
<evidence type="ECO:0000256" key="2">
    <source>
        <dbReference type="ARBA" id="ARBA00022553"/>
    </source>
</evidence>
<feature type="domain" description="SAM" evidence="7">
    <location>
        <begin position="488"/>
        <end position="546"/>
    </location>
</feature>
<evidence type="ECO:0000256" key="4">
    <source>
        <dbReference type="ARBA" id="ARBA00023054"/>
    </source>
</evidence>
<dbReference type="EMBL" id="JAEAOA010001897">
    <property type="protein sequence ID" value="KAK3581546.1"/>
    <property type="molecule type" value="Genomic_DNA"/>
</dbReference>
<dbReference type="GO" id="GO:0007528">
    <property type="term" value="P:neuromuscular junction development"/>
    <property type="evidence" value="ECO:0007669"/>
    <property type="project" value="TreeGrafter"/>
</dbReference>
<dbReference type="InterPro" id="IPR001660">
    <property type="entry name" value="SAM"/>
</dbReference>
<dbReference type="CDD" id="cd09563">
    <property type="entry name" value="SAM_liprin-beta1_2_repeat1"/>
    <property type="match status" value="1"/>
</dbReference>
<dbReference type="CDD" id="cd09566">
    <property type="entry name" value="SAM_liprin-beta1_2_repeat2"/>
    <property type="match status" value="1"/>
</dbReference>
<dbReference type="SUPFAM" id="SSF47769">
    <property type="entry name" value="SAM/Pointed domain"/>
    <property type="match status" value="3"/>
</dbReference>
<keyword evidence="9" id="KW-1185">Reference proteome</keyword>
<dbReference type="InterPro" id="IPR029515">
    <property type="entry name" value="Liprin"/>
</dbReference>
<reference evidence="8" key="2">
    <citation type="journal article" date="2021" name="Genome Biol. Evol.">
        <title>Developing a high-quality reference genome for a parasitic bivalve with doubly uniparental inheritance (Bivalvia: Unionida).</title>
        <authorList>
            <person name="Smith C.H."/>
        </authorList>
    </citation>
    <scope>NUCLEOTIDE SEQUENCE</scope>
    <source>
        <strain evidence="8">CHS0354</strain>
        <tissue evidence="8">Mantle</tissue>
    </source>
</reference>
<comment type="similarity">
    <text evidence="1">Belongs to the liprin family. Liprin-beta subfamily.</text>
</comment>
<dbReference type="PANTHER" id="PTHR12587">
    <property type="entry name" value="LAR INTERACTING PROTEIN LIP -RELATED PROTEIN"/>
    <property type="match status" value="1"/>
</dbReference>
<sequence>MHTSRHDKTSGVFVHESSEDRLQRLESDKQSLMLQVSVLTEQVEAQGEKIRELEYNIEEKRAQIMNTEALLQKELLSRTSLETHKLDLMAEISSLKLKLATSDKERRELEERFRNSQRHITDLEAKLALKDADNADLRQRLARNGTVVSSEMNEHEVERLKKAVDALMLSNSEKDKRIEELKRLLKRYKKIEEMVLQAQGRKVLEELVLSFEDDTSSTSSTTPSVTDSAGRENAQQDDGRTDKQLNLSPSASSTPVSSFLEPRVNPVQGPTPPSAITTSTPQKTTVGLVRSSSAENVSKANHKTPPATKRNIEVPKKNGSYAHTEVATDDEDGLQHRGTTGMTHPDIKKKKGLRRFFGKLKRSGSQDFHERERLDEFRRGGVRATATARLGWSRDIRSADDMNLPFGRWDTERVVAWMNEIGLNMYLTECRRWVRHGDQLLKASSHELEKELGLRHPLHRKKLQLALQLISTENPKRDRVSELDHNWVTRWLDDIGLPQYKDTFYDARVDGRMLHVLTVDDLLALKVTNELHHFSIKRGIQILRVNSFNPMCLRRRPTQDEVGTIKREGALINVPGEVALWTNHRVMEWLRTIDLSEYAPNLRGSGVHGALLVLEPRFNAELFAQLLSIPGNKTLLRRHLSTHFVALIGNDVQIKKREFESMPGYVPLIPNAKIKNRGKFALFGHKRSKSETEADGFICPLDLTTPISQEQLRNGTMPRNEAQDGMHKDENAAKEIGAFSKEISTLTNMLARENFLENVPTSNV</sequence>
<dbReference type="Pfam" id="PF07647">
    <property type="entry name" value="SAM_2"/>
    <property type="match status" value="1"/>
</dbReference>
<dbReference type="GO" id="GO:0005829">
    <property type="term" value="C:cytosol"/>
    <property type="evidence" value="ECO:0007669"/>
    <property type="project" value="UniProtKB-ARBA"/>
</dbReference>
<evidence type="ECO:0000256" key="3">
    <source>
        <dbReference type="ARBA" id="ARBA00022737"/>
    </source>
</evidence>
<feature type="coiled-coil region" evidence="5">
    <location>
        <begin position="15"/>
        <end position="140"/>
    </location>
</feature>
<dbReference type="CDD" id="cd09569">
    <property type="entry name" value="SAM_liprin-beta1_2_repeat3"/>
    <property type="match status" value="1"/>
</dbReference>
<dbReference type="InterPro" id="IPR037618">
    <property type="entry name" value="LIPB1/2_SAM_2nd"/>
</dbReference>
<feature type="domain" description="SAM" evidence="7">
    <location>
        <begin position="581"/>
        <end position="612"/>
    </location>
</feature>
<dbReference type="Proteomes" id="UP001195483">
    <property type="component" value="Unassembled WGS sequence"/>
</dbReference>
<reference evidence="8" key="1">
    <citation type="journal article" date="2021" name="Genome Biol. Evol.">
        <title>A High-Quality Reference Genome for a Parasitic Bivalve with Doubly Uniparental Inheritance (Bivalvia: Unionida).</title>
        <authorList>
            <person name="Smith C.H."/>
        </authorList>
    </citation>
    <scope>NUCLEOTIDE SEQUENCE</scope>
    <source>
        <strain evidence="8">CHS0354</strain>
    </source>
</reference>
<keyword evidence="4 5" id="KW-0175">Coiled coil</keyword>
<feature type="region of interest" description="Disordered" evidence="6">
    <location>
        <begin position="212"/>
        <end position="313"/>
    </location>
</feature>
<dbReference type="FunFam" id="1.10.150.50:FF:000007">
    <property type="entry name" value="Liprin-beta-1 isoform 1"/>
    <property type="match status" value="1"/>
</dbReference>
<feature type="coiled-coil region" evidence="5">
    <location>
        <begin position="171"/>
        <end position="201"/>
    </location>
</feature>
<accession>A0AAE0RXR6</accession>
<organism evidence="8 9">
    <name type="scientific">Potamilus streckersoni</name>
    <dbReference type="NCBI Taxonomy" id="2493646"/>
    <lineage>
        <taxon>Eukaryota</taxon>
        <taxon>Metazoa</taxon>
        <taxon>Spiralia</taxon>
        <taxon>Lophotrochozoa</taxon>
        <taxon>Mollusca</taxon>
        <taxon>Bivalvia</taxon>
        <taxon>Autobranchia</taxon>
        <taxon>Heteroconchia</taxon>
        <taxon>Palaeoheterodonta</taxon>
        <taxon>Unionida</taxon>
        <taxon>Unionoidea</taxon>
        <taxon>Unionidae</taxon>
        <taxon>Ambleminae</taxon>
        <taxon>Lampsilini</taxon>
        <taxon>Potamilus</taxon>
    </lineage>
</organism>
<evidence type="ECO:0000259" key="7">
    <source>
        <dbReference type="PROSITE" id="PS50105"/>
    </source>
</evidence>
<dbReference type="PANTHER" id="PTHR12587:SF14">
    <property type="entry name" value="AT31531P"/>
    <property type="match status" value="1"/>
</dbReference>
<dbReference type="GO" id="GO:0048786">
    <property type="term" value="C:presynaptic active zone"/>
    <property type="evidence" value="ECO:0007669"/>
    <property type="project" value="TreeGrafter"/>
</dbReference>
<evidence type="ECO:0000256" key="6">
    <source>
        <dbReference type="SAM" id="MobiDB-lite"/>
    </source>
</evidence>
<reference evidence="8" key="3">
    <citation type="submission" date="2023-05" db="EMBL/GenBank/DDBJ databases">
        <authorList>
            <person name="Smith C.H."/>
        </authorList>
    </citation>
    <scope>NUCLEOTIDE SEQUENCE</scope>
    <source>
        <strain evidence="8">CHS0354</strain>
        <tissue evidence="8">Mantle</tissue>
    </source>
</reference>
<dbReference type="InterPro" id="IPR058914">
    <property type="entry name" value="LIPB1/2_CC"/>
</dbReference>
<evidence type="ECO:0000313" key="8">
    <source>
        <dbReference type="EMBL" id="KAK3581546.1"/>
    </source>
</evidence>
<dbReference type="InterPro" id="IPR037617">
    <property type="entry name" value="LIPB1/2_SAM_1"/>
</dbReference>
<dbReference type="InterPro" id="IPR013761">
    <property type="entry name" value="SAM/pointed_sf"/>
</dbReference>
<feature type="compositionally biased region" description="Polar residues" evidence="6">
    <location>
        <begin position="282"/>
        <end position="299"/>
    </location>
</feature>
<feature type="domain" description="SAM" evidence="7">
    <location>
        <begin position="409"/>
        <end position="473"/>
    </location>
</feature>
<evidence type="ECO:0000313" key="9">
    <source>
        <dbReference type="Proteomes" id="UP001195483"/>
    </source>
</evidence>
<dbReference type="SMART" id="SM00454">
    <property type="entry name" value="SAM"/>
    <property type="match status" value="3"/>
</dbReference>
<dbReference type="Gene3D" id="1.10.150.50">
    <property type="entry name" value="Transcription Factor, Ets-1"/>
    <property type="match status" value="3"/>
</dbReference>
<evidence type="ECO:0000256" key="1">
    <source>
        <dbReference type="ARBA" id="ARBA00007547"/>
    </source>
</evidence>
<gene>
    <name evidence="8" type="ORF">CHS0354_031887</name>
</gene>
<comment type="caution">
    <text evidence="8">The sequence shown here is derived from an EMBL/GenBank/DDBJ whole genome shotgun (WGS) entry which is preliminary data.</text>
</comment>
<feature type="compositionally biased region" description="Low complexity" evidence="6">
    <location>
        <begin position="248"/>
        <end position="258"/>
    </location>
</feature>
<proteinExistence type="inferred from homology"/>
<dbReference type="PROSITE" id="PS50105">
    <property type="entry name" value="SAM_DOMAIN"/>
    <property type="match status" value="3"/>
</dbReference>
<name>A0AAE0RXR6_9BIVA</name>
<evidence type="ECO:0000256" key="5">
    <source>
        <dbReference type="SAM" id="Coils"/>
    </source>
</evidence>
<feature type="compositionally biased region" description="Low complexity" evidence="6">
    <location>
        <begin position="216"/>
        <end position="228"/>
    </location>
</feature>
<dbReference type="FunFam" id="1.10.150.50:FF:000005">
    <property type="entry name" value="Liprin-beta-1 isoform 1"/>
    <property type="match status" value="1"/>
</dbReference>